<dbReference type="SUPFAM" id="SSF69318">
    <property type="entry name" value="Integrin alpha N-terminal domain"/>
    <property type="match status" value="1"/>
</dbReference>
<name>A0A0Q3VHR2_9BACI</name>
<dbReference type="EMBL" id="LJIX01000006">
    <property type="protein sequence ID" value="KQL19434.1"/>
    <property type="molecule type" value="Genomic_DNA"/>
</dbReference>
<evidence type="ECO:0000313" key="2">
    <source>
        <dbReference type="EMBL" id="KQL19434.1"/>
    </source>
</evidence>
<evidence type="ECO:0000256" key="1">
    <source>
        <dbReference type="SAM" id="SignalP"/>
    </source>
</evidence>
<reference evidence="2 3" key="1">
    <citation type="submission" date="2015-09" db="EMBL/GenBank/DDBJ databases">
        <title>Genome sequencing project for genomic taxonomy and phylogenomics of Bacillus-like bacteria.</title>
        <authorList>
            <person name="Liu B."/>
            <person name="Wang J."/>
            <person name="Zhu Y."/>
            <person name="Liu G."/>
            <person name="Chen Q."/>
            <person name="Chen Z."/>
            <person name="Lan J."/>
            <person name="Che J."/>
            <person name="Ge C."/>
            <person name="Shi H."/>
            <person name="Pan Z."/>
            <person name="Liu X."/>
        </authorList>
    </citation>
    <scope>NUCLEOTIDE SEQUENCE [LARGE SCALE GENOMIC DNA]</scope>
    <source>
        <strain evidence="2 3">FJAT-18043</strain>
    </source>
</reference>
<accession>A0A0Q3VHR2</accession>
<feature type="signal peptide" evidence="1">
    <location>
        <begin position="1"/>
        <end position="24"/>
    </location>
</feature>
<comment type="caution">
    <text evidence="2">The sequence shown here is derived from an EMBL/GenBank/DDBJ whole genome shotgun (WGS) entry which is preliminary data.</text>
</comment>
<dbReference type="Proteomes" id="UP000050996">
    <property type="component" value="Unassembled WGS sequence"/>
</dbReference>
<keyword evidence="3" id="KW-1185">Reference proteome</keyword>
<proteinExistence type="predicted"/>
<dbReference type="InterPro" id="IPR028994">
    <property type="entry name" value="Integrin_alpha_N"/>
</dbReference>
<keyword evidence="1" id="KW-0732">Signal</keyword>
<gene>
    <name evidence="2" type="ORF">AN957_13240</name>
</gene>
<evidence type="ECO:0008006" key="4">
    <source>
        <dbReference type="Google" id="ProtNLM"/>
    </source>
</evidence>
<sequence>MKKEMIFALAALFFMTLSITGVYAGENKNKWITVSENNSDVTGDGKEDLIEINGIPYEEGQQFLKEIQLHISASNGKEYEAEIDGGYNPQVQFVDLNHDAVKDMYVSIETGGSGGISNHYLYTLKDYKITDLTVPDPLVINGQFNNGYKASITIQETGKSVTFDLRNRGMDYEKSGLFINGKLSEPTELMVNGYSILKPVIVEGENYGLMGVQAISGAYHADWIANVQSTWIYENGKWILKDTKIMEGKRKKNRH</sequence>
<dbReference type="AlphaFoldDB" id="A0A0Q3VHR2"/>
<organism evidence="2 3">
    <name type="scientific">Cytobacillus solani</name>
    <dbReference type="NCBI Taxonomy" id="1637975"/>
    <lineage>
        <taxon>Bacteria</taxon>
        <taxon>Bacillati</taxon>
        <taxon>Bacillota</taxon>
        <taxon>Bacilli</taxon>
        <taxon>Bacillales</taxon>
        <taxon>Bacillaceae</taxon>
        <taxon>Cytobacillus</taxon>
    </lineage>
</organism>
<feature type="chain" id="PRO_5006208545" description="Spore coat protein" evidence="1">
    <location>
        <begin position="25"/>
        <end position="255"/>
    </location>
</feature>
<dbReference type="PATRIC" id="fig|1637975.4.peg.2492"/>
<dbReference type="RefSeq" id="WP_056684565.1">
    <property type="nucleotide sequence ID" value="NZ_CP041305.1"/>
</dbReference>
<evidence type="ECO:0000313" key="3">
    <source>
        <dbReference type="Proteomes" id="UP000050996"/>
    </source>
</evidence>
<protein>
    <recommendedName>
        <fullName evidence="4">Spore coat protein</fullName>
    </recommendedName>
</protein>
<dbReference type="STRING" id="1637975.AN957_13240"/>